<dbReference type="AlphaFoldDB" id="A0AA37NL03"/>
<evidence type="ECO:0000256" key="1">
    <source>
        <dbReference type="ARBA" id="ARBA00011046"/>
    </source>
</evidence>
<gene>
    <name evidence="5" type="ORF">CE91St16_13090</name>
</gene>
<dbReference type="InterPro" id="IPR005650">
    <property type="entry name" value="BlaI_family"/>
</dbReference>
<comment type="similarity">
    <text evidence="1">Belongs to the BlaI transcriptional regulatory family.</text>
</comment>
<dbReference type="EMBL" id="BQOL01000001">
    <property type="protein sequence ID" value="GKI18401.1"/>
    <property type="molecule type" value="Genomic_DNA"/>
</dbReference>
<evidence type="ECO:0000256" key="4">
    <source>
        <dbReference type="ARBA" id="ARBA00023163"/>
    </source>
</evidence>
<dbReference type="GO" id="GO:0045892">
    <property type="term" value="P:negative regulation of DNA-templated transcription"/>
    <property type="evidence" value="ECO:0007669"/>
    <property type="project" value="InterPro"/>
</dbReference>
<evidence type="ECO:0000256" key="2">
    <source>
        <dbReference type="ARBA" id="ARBA00023015"/>
    </source>
</evidence>
<reference evidence="5" key="1">
    <citation type="submission" date="2022-01" db="EMBL/GenBank/DDBJ databases">
        <title>Novel bile acid biosynthetic pathways are enriched in the microbiome of centenarians.</title>
        <authorList>
            <person name="Sato Y."/>
            <person name="Atarashi K."/>
            <person name="Plichta R.D."/>
            <person name="Arai Y."/>
            <person name="Sasajima S."/>
            <person name="Kearney M.S."/>
            <person name="Suda W."/>
            <person name="Takeshita K."/>
            <person name="Sasaki T."/>
            <person name="Okamoto S."/>
            <person name="Skelly N.A."/>
            <person name="Okamura Y."/>
            <person name="Vlamakis H."/>
            <person name="Li Y."/>
            <person name="Tanoue T."/>
            <person name="Takei H."/>
            <person name="Nittono H."/>
            <person name="Narushima S."/>
            <person name="Irie J."/>
            <person name="Itoh H."/>
            <person name="Moriya K."/>
            <person name="Sugiura Y."/>
            <person name="Suematsu M."/>
            <person name="Moritoki N."/>
            <person name="Shibata S."/>
            <person name="Littman R.D."/>
            <person name="Fischbach A.M."/>
            <person name="Uwamino Y."/>
            <person name="Inoue T."/>
            <person name="Honda A."/>
            <person name="Hattori M."/>
            <person name="Murai T."/>
            <person name="Xavier J.R."/>
            <person name="Hirose N."/>
            <person name="Honda K."/>
        </authorList>
    </citation>
    <scope>NUCLEOTIDE SEQUENCE</scope>
    <source>
        <strain evidence="5">CE91-St16</strain>
    </source>
</reference>
<keyword evidence="3" id="KW-0238">DNA-binding</keyword>
<dbReference type="Pfam" id="PF03965">
    <property type="entry name" value="Penicillinase_R"/>
    <property type="match status" value="1"/>
</dbReference>
<dbReference type="Gene3D" id="1.10.10.10">
    <property type="entry name" value="Winged helix-like DNA-binding domain superfamily/Winged helix DNA-binding domain"/>
    <property type="match status" value="1"/>
</dbReference>
<dbReference type="GO" id="GO:0003677">
    <property type="term" value="F:DNA binding"/>
    <property type="evidence" value="ECO:0007669"/>
    <property type="project" value="UniProtKB-KW"/>
</dbReference>
<dbReference type="RefSeq" id="WP_009596297.1">
    <property type="nucleotide sequence ID" value="NZ_AP025581.1"/>
</dbReference>
<keyword evidence="2" id="KW-0805">Transcription regulation</keyword>
<dbReference type="Gene3D" id="1.10.4040.10">
    <property type="entry name" value="Penicillinase repressor domain"/>
    <property type="match status" value="1"/>
</dbReference>
<evidence type="ECO:0000313" key="6">
    <source>
        <dbReference type="Proteomes" id="UP001055105"/>
    </source>
</evidence>
<organism evidence="5 6">
    <name type="scientific">Alistipes finegoldii</name>
    <dbReference type="NCBI Taxonomy" id="214856"/>
    <lineage>
        <taxon>Bacteria</taxon>
        <taxon>Pseudomonadati</taxon>
        <taxon>Bacteroidota</taxon>
        <taxon>Bacteroidia</taxon>
        <taxon>Bacteroidales</taxon>
        <taxon>Rikenellaceae</taxon>
        <taxon>Alistipes</taxon>
    </lineage>
</organism>
<dbReference type="InterPro" id="IPR036390">
    <property type="entry name" value="WH_DNA-bd_sf"/>
</dbReference>
<dbReference type="PIRSF" id="PIRSF019455">
    <property type="entry name" value="CopR_AtkY"/>
    <property type="match status" value="1"/>
</dbReference>
<proteinExistence type="inferred from homology"/>
<protein>
    <submittedName>
        <fullName evidence="5">Transcriptional regulator</fullName>
    </submittedName>
</protein>
<accession>A0AA37NL03</accession>
<dbReference type="InterPro" id="IPR036388">
    <property type="entry name" value="WH-like_DNA-bd_sf"/>
</dbReference>
<dbReference type="Proteomes" id="UP001055105">
    <property type="component" value="Unassembled WGS sequence"/>
</dbReference>
<sequence>MEKKSTELTRGEEEIMQILWRLGDAVVNEIIAQTEEPRPKYTTVATFLKILENKGFVGHTPEGKSHRYYPLVDREQYARGVMSSVLTSYFDGSLARMVSFFSRNEDISVKEMDEILEIMRNAKK</sequence>
<evidence type="ECO:0000313" key="5">
    <source>
        <dbReference type="EMBL" id="GKI18401.1"/>
    </source>
</evidence>
<comment type="caution">
    <text evidence="5">The sequence shown here is derived from an EMBL/GenBank/DDBJ whole genome shotgun (WGS) entry which is preliminary data.</text>
</comment>
<name>A0AA37NL03_9BACT</name>
<keyword evidence="4" id="KW-0804">Transcription</keyword>
<evidence type="ECO:0000256" key="3">
    <source>
        <dbReference type="ARBA" id="ARBA00023125"/>
    </source>
</evidence>
<dbReference type="SUPFAM" id="SSF46785">
    <property type="entry name" value="Winged helix' DNA-binding domain"/>
    <property type="match status" value="1"/>
</dbReference>